<evidence type="ECO:0000313" key="7">
    <source>
        <dbReference type="EMBL" id="JAA70772.1"/>
    </source>
</evidence>
<reference evidence="7" key="1">
    <citation type="submission" date="2012-12" db="EMBL/GenBank/DDBJ databases">
        <title>Identification and characterization of a phenylalanine ammonia-lyase gene family in Isatis indigotica Fort.</title>
        <authorList>
            <person name="Liu Q."/>
            <person name="Chen J."/>
            <person name="Zhou X."/>
            <person name="Di P."/>
            <person name="Xiao Y."/>
            <person name="Xuan H."/>
            <person name="Zhang L."/>
            <person name="Chen W."/>
        </authorList>
    </citation>
    <scope>NUCLEOTIDE SEQUENCE</scope>
    <source>
        <tissue evidence="7">Salivary gland</tissue>
    </source>
</reference>
<evidence type="ECO:0000256" key="1">
    <source>
        <dbReference type="ARBA" id="ARBA00004613"/>
    </source>
</evidence>
<name>A0A0K8RHY5_IXORI</name>
<dbReference type="EMBL" id="GADI01003036">
    <property type="protein sequence ID" value="JAA70772.1"/>
    <property type="molecule type" value="mRNA"/>
</dbReference>
<feature type="signal peptide" evidence="6">
    <location>
        <begin position="1"/>
        <end position="19"/>
    </location>
</feature>
<feature type="chain" id="PRO_5005518050" evidence="6">
    <location>
        <begin position="20"/>
        <end position="134"/>
    </location>
</feature>
<dbReference type="Pfam" id="PF12115">
    <property type="entry name" value="Salp15"/>
    <property type="match status" value="1"/>
</dbReference>
<accession>A0A0K8RHY5</accession>
<evidence type="ECO:0000256" key="4">
    <source>
        <dbReference type="ARBA" id="ARBA00023180"/>
    </source>
</evidence>
<evidence type="ECO:0000256" key="2">
    <source>
        <dbReference type="ARBA" id="ARBA00022525"/>
    </source>
</evidence>
<dbReference type="GO" id="GO:0005576">
    <property type="term" value="C:extracellular region"/>
    <property type="evidence" value="ECO:0007669"/>
    <property type="project" value="UniProtKB-SubCell"/>
</dbReference>
<dbReference type="AlphaFoldDB" id="A0A0K8RHY5"/>
<evidence type="ECO:0000256" key="3">
    <source>
        <dbReference type="ARBA" id="ARBA00022729"/>
    </source>
</evidence>
<keyword evidence="3 6" id="KW-0732">Signal</keyword>
<keyword evidence="2" id="KW-0964">Secreted</keyword>
<comment type="subcellular location">
    <subcellularLocation>
        <location evidence="1">Secreted</location>
    </subcellularLocation>
</comment>
<dbReference type="InterPro" id="IPR021971">
    <property type="entry name" value="Salp15"/>
</dbReference>
<keyword evidence="4" id="KW-0325">Glycoprotein</keyword>
<organism evidence="7">
    <name type="scientific">Ixodes ricinus</name>
    <name type="common">Common tick</name>
    <name type="synonym">Acarus ricinus</name>
    <dbReference type="NCBI Taxonomy" id="34613"/>
    <lineage>
        <taxon>Eukaryota</taxon>
        <taxon>Metazoa</taxon>
        <taxon>Ecdysozoa</taxon>
        <taxon>Arthropoda</taxon>
        <taxon>Chelicerata</taxon>
        <taxon>Arachnida</taxon>
        <taxon>Acari</taxon>
        <taxon>Parasitiformes</taxon>
        <taxon>Ixodida</taxon>
        <taxon>Ixodoidea</taxon>
        <taxon>Ixodidae</taxon>
        <taxon>Ixodinae</taxon>
        <taxon>Ixodes</taxon>
    </lineage>
</organism>
<proteinExistence type="evidence at transcript level"/>
<sequence length="134" mass="14615">MKVVCIILLFGIAAEISSATESVKTKGDAGSQETLGLKFPKFISKPKDFALKLLGICNEHITKILKNTGSNTAINDGKVDFKNCTFYCKYNIRNGHYDNVTLPMPPETPCGPQNQTCAQKDKIVVGGTYPKEIS</sequence>
<evidence type="ECO:0000256" key="5">
    <source>
        <dbReference type="ARBA" id="ARBA00034321"/>
    </source>
</evidence>
<protein>
    <submittedName>
        <fullName evidence="7">Putative ixodes 8-cys protein</fullName>
    </submittedName>
</protein>
<evidence type="ECO:0000256" key="6">
    <source>
        <dbReference type="SAM" id="SignalP"/>
    </source>
</evidence>
<comment type="similarity">
    <text evidence="5">Belongs to the salp15 family.</text>
</comment>